<dbReference type="GO" id="GO:0005765">
    <property type="term" value="C:lysosomal membrane"/>
    <property type="evidence" value="ECO:0007669"/>
    <property type="project" value="UniProtKB-SubCell"/>
</dbReference>
<evidence type="ECO:0000256" key="22">
    <source>
        <dbReference type="ARBA" id="ARBA00031431"/>
    </source>
</evidence>
<feature type="domain" description="Sin1 N-terminal" evidence="23">
    <location>
        <begin position="57"/>
        <end position="123"/>
    </location>
</feature>
<dbReference type="EnsemblMetazoa" id="XM_022817359">
    <property type="protein sequence ID" value="XP_022673094"/>
    <property type="gene ID" value="LOC111255406"/>
</dbReference>
<keyword evidence="18" id="KW-0472">Membrane</keyword>
<dbReference type="GO" id="GO:0005886">
    <property type="term" value="C:plasma membrane"/>
    <property type="evidence" value="ECO:0007669"/>
    <property type="project" value="UniProtKB-SubCell"/>
</dbReference>
<dbReference type="GO" id="GO:0048471">
    <property type="term" value="C:perinuclear region of cytoplasm"/>
    <property type="evidence" value="ECO:0007669"/>
    <property type="project" value="UniProtKB-SubCell"/>
</dbReference>
<dbReference type="GeneID" id="111255406"/>
<dbReference type="InterPro" id="IPR032679">
    <property type="entry name" value="Sin1_N"/>
</dbReference>
<dbReference type="InterPro" id="IPR057339">
    <property type="entry name" value="RBD_SIN1"/>
</dbReference>
<evidence type="ECO:0000256" key="21">
    <source>
        <dbReference type="ARBA" id="ARBA00023765"/>
    </source>
</evidence>
<evidence type="ECO:0000259" key="26">
    <source>
        <dbReference type="Pfam" id="PF25322"/>
    </source>
</evidence>
<evidence type="ECO:0000256" key="3">
    <source>
        <dbReference type="ARBA" id="ARBA00004220"/>
    </source>
</evidence>
<evidence type="ECO:0000256" key="15">
    <source>
        <dbReference type="ARBA" id="ARBA00022824"/>
    </source>
</evidence>
<dbReference type="Proteomes" id="UP000594260">
    <property type="component" value="Unplaced"/>
</dbReference>
<evidence type="ECO:0000256" key="7">
    <source>
        <dbReference type="ARBA" id="ARBA00004556"/>
    </source>
</evidence>
<evidence type="ECO:0000256" key="20">
    <source>
        <dbReference type="ARBA" id="ARBA00023242"/>
    </source>
</evidence>
<organism evidence="27 28">
    <name type="scientific">Varroa destructor</name>
    <name type="common">Honeybee mite</name>
    <dbReference type="NCBI Taxonomy" id="109461"/>
    <lineage>
        <taxon>Eukaryota</taxon>
        <taxon>Metazoa</taxon>
        <taxon>Ecdysozoa</taxon>
        <taxon>Arthropoda</taxon>
        <taxon>Chelicerata</taxon>
        <taxon>Arachnida</taxon>
        <taxon>Acari</taxon>
        <taxon>Parasitiformes</taxon>
        <taxon>Mesostigmata</taxon>
        <taxon>Gamasina</taxon>
        <taxon>Dermanyssoidea</taxon>
        <taxon>Varroidae</taxon>
        <taxon>Varroa</taxon>
    </lineage>
</organism>
<proteinExistence type="inferred from homology"/>
<evidence type="ECO:0000313" key="28">
    <source>
        <dbReference type="Proteomes" id="UP000594260"/>
    </source>
</evidence>
<dbReference type="GO" id="GO:0031901">
    <property type="term" value="C:early endosome membrane"/>
    <property type="evidence" value="ECO:0007669"/>
    <property type="project" value="UniProtKB-SubCell"/>
</dbReference>
<dbReference type="GO" id="GO:0031932">
    <property type="term" value="C:TORC2 complex"/>
    <property type="evidence" value="ECO:0007669"/>
    <property type="project" value="InterPro"/>
</dbReference>
<evidence type="ECO:0000256" key="9">
    <source>
        <dbReference type="ARBA" id="ARBA00009407"/>
    </source>
</evidence>
<keyword evidence="16" id="KW-0333">Golgi apparatus</keyword>
<reference evidence="27" key="1">
    <citation type="submission" date="2021-01" db="UniProtKB">
        <authorList>
            <consortium name="EnsemblMetazoa"/>
        </authorList>
    </citation>
    <scope>IDENTIFICATION</scope>
</reference>
<evidence type="ECO:0000256" key="13">
    <source>
        <dbReference type="ARBA" id="ARBA00022753"/>
    </source>
</evidence>
<evidence type="ECO:0000256" key="12">
    <source>
        <dbReference type="ARBA" id="ARBA00022490"/>
    </source>
</evidence>
<evidence type="ECO:0000313" key="27">
    <source>
        <dbReference type="EnsemblMetazoa" id="XP_022673094"/>
    </source>
</evidence>
<dbReference type="EnsemblMetazoa" id="XM_022817360">
    <property type="protein sequence ID" value="XP_022673095"/>
    <property type="gene ID" value="LOC111255406"/>
</dbReference>
<dbReference type="Pfam" id="PF16979">
    <property type="entry name" value="SIN1_PH"/>
    <property type="match status" value="1"/>
</dbReference>
<evidence type="ECO:0000256" key="6">
    <source>
        <dbReference type="ARBA" id="ARBA00004450"/>
    </source>
</evidence>
<feature type="domain" description="SIN1-type PH" evidence="25">
    <location>
        <begin position="392"/>
        <end position="491"/>
    </location>
</feature>
<sequence>MALYDDSRFLLSHIRHSFRTADESRMYELAMVTDIMHQTPFESLCAKVSEPPSPTSILYDLYSSVHDPELVQIARSCDIVRDNELVGAHRRRSNTAQRLDKLKKERRLQAKIKRVTLRNPHPSERTELCEGSDIFTPKPASSFRPGKDAKAVTSLLSHLLITKPLPVNPFSQFARLDARGHSSAKTIRVFLPMLPEGERNFPMVVACQGTTRVADLLGLICWQYTSEGRKPELKPDSQFYCLRFAEETGEVEDEFPSVDLREPIGKYEFPSYQMQETVPSDQPMLVLSFHTKDGFSKVNVPPEALVLRDALEELFKRRRGLREPLGSEFIVEKKAEPGVPLDLDAKLTSLNTTEFRIIPDSPSLQHSTAQRSSDCHLGLKLLPEWRMFSGGNFQTYVVQMIQKLSKNVTVQLAISSEKLEITPLPLKTVNKMLWHVKPAAHNMREIAVCELMPKRNHTGKRCFKVVYLDGDVFRDYMFEASIEKAEEIVEQRNGVPRAERAEASRIIADDRTKPDHWSASIYADQTSSRHNY</sequence>
<protein>
    <recommendedName>
        <fullName evidence="10">Target of rapamycin complex 2 subunit MAPKAP1</fullName>
    </recommendedName>
    <alternativeName>
        <fullName evidence="22">Stress-activated map kinase-interacting protein 1</fullName>
    </alternativeName>
</protein>
<evidence type="ECO:0000256" key="11">
    <source>
        <dbReference type="ARBA" id="ARBA00022475"/>
    </source>
</evidence>
<evidence type="ECO:0000259" key="25">
    <source>
        <dbReference type="Pfam" id="PF16979"/>
    </source>
</evidence>
<dbReference type="GO" id="GO:0038203">
    <property type="term" value="P:TORC2 signaling"/>
    <property type="evidence" value="ECO:0007669"/>
    <property type="project" value="TreeGrafter"/>
</dbReference>
<dbReference type="Pfam" id="PF25322">
    <property type="entry name" value="RBD_SIN1"/>
    <property type="match status" value="1"/>
</dbReference>
<evidence type="ECO:0000256" key="10">
    <source>
        <dbReference type="ARBA" id="ARBA00014183"/>
    </source>
</evidence>
<dbReference type="Pfam" id="PF16978">
    <property type="entry name" value="CRIM"/>
    <property type="match status" value="1"/>
</dbReference>
<name>A0A7M7KWK3_VARDE</name>
<dbReference type="PANTHER" id="PTHR13335:SF1">
    <property type="entry name" value="TARGET OF RAPAMYCIN COMPLEX 2 SUBUNIT MAPKAP1"/>
    <property type="match status" value="1"/>
</dbReference>
<dbReference type="AlphaFoldDB" id="A0A7M7KWK3"/>
<feature type="domain" description="CRIM" evidence="24">
    <location>
        <begin position="153"/>
        <end position="272"/>
    </location>
</feature>
<keyword evidence="17" id="KW-0496">Mitochondrion</keyword>
<keyword evidence="12" id="KW-0963">Cytoplasm</keyword>
<evidence type="ECO:0000256" key="8">
    <source>
        <dbReference type="ARBA" id="ARBA00004633"/>
    </source>
</evidence>
<dbReference type="RefSeq" id="XP_022673094.1">
    <property type="nucleotide sequence ID" value="XM_022817359.1"/>
</dbReference>
<dbReference type="InterPro" id="IPR031313">
    <property type="entry name" value="Sin1_PH_dom"/>
</dbReference>
<dbReference type="RefSeq" id="XP_022673095.1">
    <property type="nucleotide sequence ID" value="XM_022817360.1"/>
</dbReference>
<dbReference type="InterPro" id="IPR008828">
    <property type="entry name" value="Sin1/Avo1"/>
</dbReference>
<evidence type="ECO:0000259" key="24">
    <source>
        <dbReference type="Pfam" id="PF16978"/>
    </source>
</evidence>
<evidence type="ECO:0000256" key="17">
    <source>
        <dbReference type="ARBA" id="ARBA00023128"/>
    </source>
</evidence>
<dbReference type="GO" id="GO:0005741">
    <property type="term" value="C:mitochondrial outer membrane"/>
    <property type="evidence" value="ECO:0007669"/>
    <property type="project" value="UniProtKB-SubCell"/>
</dbReference>
<evidence type="ECO:0000256" key="14">
    <source>
        <dbReference type="ARBA" id="ARBA00022787"/>
    </source>
</evidence>
<keyword evidence="20" id="KW-0539">Nucleus</keyword>
<dbReference type="InterPro" id="IPR011993">
    <property type="entry name" value="PH-like_dom_sf"/>
</dbReference>
<dbReference type="GO" id="GO:0000139">
    <property type="term" value="C:Golgi membrane"/>
    <property type="evidence" value="ECO:0007669"/>
    <property type="project" value="UniProtKB-SubCell"/>
</dbReference>
<dbReference type="Pfam" id="PF05422">
    <property type="entry name" value="SIN1"/>
    <property type="match status" value="1"/>
</dbReference>
<comment type="subcellular location">
    <subcellularLocation>
        <location evidence="2">Cell membrane</location>
        <topology evidence="2">Peripheral membrane protein</topology>
    </subcellularLocation>
    <subcellularLocation>
        <location evidence="7">Cytoplasm</location>
        <location evidence="7">Perinuclear region</location>
    </subcellularLocation>
    <subcellularLocation>
        <location evidence="3">Early endosome membrane</location>
        <topology evidence="3">Peripheral membrane protein</topology>
    </subcellularLocation>
    <subcellularLocation>
        <location evidence="5">Endoplasmic reticulum membrane</location>
        <topology evidence="5">Peripheral membrane protein</topology>
    </subcellularLocation>
    <subcellularLocation>
        <location evidence="4">Golgi apparatus membrane</location>
        <topology evidence="4">Peripheral membrane protein</topology>
    </subcellularLocation>
    <subcellularLocation>
        <location evidence="8">Late endosome membrane</location>
        <topology evidence="8">Peripheral membrane protein</topology>
    </subcellularLocation>
    <subcellularLocation>
        <location evidence="21">Lysosome membrane</location>
        <topology evidence="21">Peripheral membrane protein</topology>
    </subcellularLocation>
    <subcellularLocation>
        <location evidence="6">Mitochondrion outer membrane</location>
        <topology evidence="6">Peripheral membrane protein</topology>
    </subcellularLocation>
    <subcellularLocation>
        <location evidence="1">Nucleus</location>
    </subcellularLocation>
</comment>
<keyword evidence="14" id="KW-1000">Mitochondrion outer membrane</keyword>
<keyword evidence="11" id="KW-1003">Cell membrane</keyword>
<comment type="similarity">
    <text evidence="9">Belongs to the SIN1 family.</text>
</comment>
<evidence type="ECO:0000256" key="19">
    <source>
        <dbReference type="ARBA" id="ARBA00023228"/>
    </source>
</evidence>
<keyword evidence="19" id="KW-0458">Lysosome</keyword>
<dbReference type="GO" id="GO:0031902">
    <property type="term" value="C:late endosome membrane"/>
    <property type="evidence" value="ECO:0007669"/>
    <property type="project" value="UniProtKB-SubCell"/>
</dbReference>
<evidence type="ECO:0000256" key="5">
    <source>
        <dbReference type="ARBA" id="ARBA00004406"/>
    </source>
</evidence>
<keyword evidence="13" id="KW-0967">Endosome</keyword>
<dbReference type="Gene3D" id="2.30.29.30">
    <property type="entry name" value="Pleckstrin-homology domain (PH domain)/Phosphotyrosine-binding domain (PTB)"/>
    <property type="match status" value="1"/>
</dbReference>
<evidence type="ECO:0000256" key="1">
    <source>
        <dbReference type="ARBA" id="ARBA00004123"/>
    </source>
</evidence>
<evidence type="ECO:0000256" key="4">
    <source>
        <dbReference type="ARBA" id="ARBA00004395"/>
    </source>
</evidence>
<dbReference type="GO" id="GO:0005634">
    <property type="term" value="C:nucleus"/>
    <property type="evidence" value="ECO:0007669"/>
    <property type="project" value="UniProtKB-SubCell"/>
</dbReference>
<evidence type="ECO:0000259" key="23">
    <source>
        <dbReference type="Pfam" id="PF05422"/>
    </source>
</evidence>
<dbReference type="PANTHER" id="PTHR13335">
    <property type="entry name" value="TARGET OF RAPAMYCIN COMPLEX 2 SUBUNIT MAPKAP1"/>
    <property type="match status" value="1"/>
</dbReference>
<dbReference type="InterPro" id="IPR031567">
    <property type="entry name" value="CRIM_dom"/>
</dbReference>
<dbReference type="GO" id="GO:0005546">
    <property type="term" value="F:phosphatidylinositol-4,5-bisphosphate binding"/>
    <property type="evidence" value="ECO:0007669"/>
    <property type="project" value="TreeGrafter"/>
</dbReference>
<keyword evidence="28" id="KW-1185">Reference proteome</keyword>
<evidence type="ECO:0000256" key="16">
    <source>
        <dbReference type="ARBA" id="ARBA00023034"/>
    </source>
</evidence>
<feature type="domain" description="Target of rapamycin complex 2 subunit MAPKAP1-like Ras-binding" evidence="26">
    <location>
        <begin position="294"/>
        <end position="358"/>
    </location>
</feature>
<dbReference type="GO" id="GO:0005789">
    <property type="term" value="C:endoplasmic reticulum membrane"/>
    <property type="evidence" value="ECO:0007669"/>
    <property type="project" value="UniProtKB-SubCell"/>
</dbReference>
<accession>A0A7M7KWK3</accession>
<evidence type="ECO:0000256" key="2">
    <source>
        <dbReference type="ARBA" id="ARBA00004202"/>
    </source>
</evidence>
<keyword evidence="15" id="KW-0256">Endoplasmic reticulum</keyword>
<evidence type="ECO:0000256" key="18">
    <source>
        <dbReference type="ARBA" id="ARBA00023136"/>
    </source>
</evidence>